<keyword evidence="4" id="KW-1185">Reference proteome</keyword>
<dbReference type="Pfam" id="PF23305">
    <property type="entry name" value="DUF7082"/>
    <property type="match status" value="1"/>
</dbReference>
<gene>
    <name evidence="3" type="ORF">KGF56_002532</name>
</gene>
<feature type="compositionally biased region" description="Polar residues" evidence="1">
    <location>
        <begin position="160"/>
        <end position="173"/>
    </location>
</feature>
<dbReference type="AlphaFoldDB" id="A0AAI9SXA4"/>
<evidence type="ECO:0000313" key="4">
    <source>
        <dbReference type="Proteomes" id="UP001202479"/>
    </source>
</evidence>
<dbReference type="RefSeq" id="XP_049180443.1">
    <property type="nucleotide sequence ID" value="XM_049323771.1"/>
</dbReference>
<evidence type="ECO:0000256" key="1">
    <source>
        <dbReference type="SAM" id="MobiDB-lite"/>
    </source>
</evidence>
<sequence length="669" mass="74243">MSIDATSPFLFQSSCFDMLDPNEFVHSNGNTASAIVAAVGGPNFLMNEQYDSLNMTNADLPKVKEEEEEEAEEAEEKGEKEEMGIKLSYGYIANPGAPSNQDHTFGSNSIYNDSANVNLAYYTTNFNFTNNQYIPNQPSLVDHYGRYPQSQHVNTYKTTHNLNEPNLSYPHQNSTSTSSSIYSFNRQDHSKLTYNSYDTPPKLAYDSYDTPPPHPIQNGISSTESNDSLAFASIDNVHHDNTQNSLSFPNIYSPLSTIMPNGFTTTQIPQSTLFNQQNKNTPYIASTAPSVALDQLSYNNNTSVSPNVNMFATSAPVSYHPPHSSAIKTNYEYSTPTSTANATNVVSATTTATHYYKNGSSSSQLIPSKRYRVVRGVSAGGCTTRPPKESISSDSTYLPVNLELRGASVEDICFPTWTPSEKEDRRRIIRIERIQRGPTLIANFSIVGSAKENPITLPAPPNVDVIEVSCLECDVKMNDDYDSPSSEDEVSSTSSPKIGSKSPHHYTKNDPVSGSYYQYYITSVELVEIVELLIGTEFKDAAEKRRERGRVRSNLVPFWSKKSISSKMSDTSASTTHAHSDNGNSSSSLSTSVPILTSTSLSSNHSHNLTNQDYRSELARRIMGYDIRKPRGFDKEVRILRWDKLVSALKRALQSYYTEIPKADCHLQF</sequence>
<dbReference type="EMBL" id="JAHUZD010000089">
    <property type="protein sequence ID" value="KAI3404698.2"/>
    <property type="molecule type" value="Genomic_DNA"/>
</dbReference>
<accession>A0AAI9SXA4</accession>
<feature type="compositionally biased region" description="Acidic residues" evidence="1">
    <location>
        <begin position="480"/>
        <end position="490"/>
    </location>
</feature>
<organism evidence="3 4">
    <name type="scientific">Candida oxycetoniae</name>
    <dbReference type="NCBI Taxonomy" id="497107"/>
    <lineage>
        <taxon>Eukaryota</taxon>
        <taxon>Fungi</taxon>
        <taxon>Dikarya</taxon>
        <taxon>Ascomycota</taxon>
        <taxon>Saccharomycotina</taxon>
        <taxon>Pichiomycetes</taxon>
        <taxon>Debaryomycetaceae</taxon>
        <taxon>Candida/Lodderomyces clade</taxon>
        <taxon>Candida</taxon>
    </lineage>
</organism>
<dbReference type="InterPro" id="IPR055509">
    <property type="entry name" value="DUF7082"/>
</dbReference>
<evidence type="ECO:0000259" key="2">
    <source>
        <dbReference type="Pfam" id="PF23305"/>
    </source>
</evidence>
<feature type="region of interest" description="Disordered" evidence="1">
    <location>
        <begin position="569"/>
        <end position="591"/>
    </location>
</feature>
<feature type="region of interest" description="Disordered" evidence="1">
    <location>
        <begin position="62"/>
        <end position="81"/>
    </location>
</feature>
<feature type="compositionally biased region" description="Acidic residues" evidence="1">
    <location>
        <begin position="66"/>
        <end position="76"/>
    </location>
</feature>
<feature type="compositionally biased region" description="Low complexity" evidence="1">
    <location>
        <begin position="491"/>
        <end position="501"/>
    </location>
</feature>
<comment type="caution">
    <text evidence="3">The sequence shown here is derived from an EMBL/GenBank/DDBJ whole genome shotgun (WGS) entry which is preliminary data.</text>
</comment>
<dbReference type="Proteomes" id="UP001202479">
    <property type="component" value="Unassembled WGS sequence"/>
</dbReference>
<name>A0AAI9SXA4_9ASCO</name>
<feature type="domain" description="DUF7082" evidence="2">
    <location>
        <begin position="415"/>
        <end position="559"/>
    </location>
</feature>
<proteinExistence type="predicted"/>
<dbReference type="GeneID" id="73380149"/>
<feature type="region of interest" description="Disordered" evidence="1">
    <location>
        <begin position="480"/>
        <end position="507"/>
    </location>
</feature>
<evidence type="ECO:0000313" key="3">
    <source>
        <dbReference type="EMBL" id="KAI3404698.2"/>
    </source>
</evidence>
<feature type="region of interest" description="Disordered" evidence="1">
    <location>
        <begin position="160"/>
        <end position="181"/>
    </location>
</feature>
<reference evidence="3" key="1">
    <citation type="journal article" date="2022" name="DNA Res.">
        <title>Genome analysis of five recently described species of the CUG-Ser clade uncovers Candida theae as a new hybrid lineage with pathogenic potential in the Candida parapsilosis species complex.</title>
        <authorList>
            <person name="Mixao V."/>
            <person name="Del Olmo V."/>
            <person name="Hegedusova E."/>
            <person name="Saus E."/>
            <person name="Pryszcz L."/>
            <person name="Cillingova A."/>
            <person name="Nosek J."/>
            <person name="Gabaldon T."/>
        </authorList>
    </citation>
    <scope>NUCLEOTIDE SEQUENCE</scope>
    <source>
        <strain evidence="3">CBS 10844</strain>
    </source>
</reference>
<protein>
    <recommendedName>
        <fullName evidence="2">DUF7082 domain-containing protein</fullName>
    </recommendedName>
</protein>